<reference evidence="2 3" key="1">
    <citation type="submission" date="2017-10" db="EMBL/GenBank/DDBJ databases">
        <title>The draft genome sequence of Lewinella nigricans NBRC 102662.</title>
        <authorList>
            <person name="Wang K."/>
        </authorList>
    </citation>
    <scope>NUCLEOTIDE SEQUENCE [LARGE SCALE GENOMIC DNA]</scope>
    <source>
        <strain evidence="2 3">NBRC 102662</strain>
    </source>
</reference>
<accession>A0A2D0N7C8</accession>
<feature type="signal peptide" evidence="1">
    <location>
        <begin position="1"/>
        <end position="21"/>
    </location>
</feature>
<evidence type="ECO:0000313" key="3">
    <source>
        <dbReference type="Proteomes" id="UP000223913"/>
    </source>
</evidence>
<name>A0A2D0N7C8_FLAN2</name>
<dbReference type="PROSITE" id="PS51257">
    <property type="entry name" value="PROKAR_LIPOPROTEIN"/>
    <property type="match status" value="1"/>
</dbReference>
<evidence type="ECO:0000313" key="2">
    <source>
        <dbReference type="EMBL" id="PHN04290.1"/>
    </source>
</evidence>
<dbReference type="EMBL" id="PDUD01000026">
    <property type="protein sequence ID" value="PHN04290.1"/>
    <property type="molecule type" value="Genomic_DNA"/>
</dbReference>
<evidence type="ECO:0000256" key="1">
    <source>
        <dbReference type="SAM" id="SignalP"/>
    </source>
</evidence>
<feature type="chain" id="PRO_5013333878" description="Lipoprotein" evidence="1">
    <location>
        <begin position="22"/>
        <end position="221"/>
    </location>
</feature>
<sequence>MKLTWMIAAVAAFGLFLTACEKNSTSTSEDVENYTDLAMFELQERAGCGQRGCFEFVFPITIVFPDATEVEVEDYEGLRDAVYTWRTDNPDATERPTFAFPIEVVSQDGEVISVEDSAALMQLRQRCRRAFGHHRPGHGGRHCFRLTFPLDVAFPDGTTATADDPRALQQLLREWRRNNEGSEERPELVFPLTVEMQDGTTVEVESKEALQELKASCSDEG</sequence>
<keyword evidence="1" id="KW-0732">Signal</keyword>
<protein>
    <recommendedName>
        <fullName evidence="4">Lipoprotein</fullName>
    </recommendedName>
</protein>
<keyword evidence="3" id="KW-1185">Reference proteome</keyword>
<evidence type="ECO:0008006" key="4">
    <source>
        <dbReference type="Google" id="ProtNLM"/>
    </source>
</evidence>
<gene>
    <name evidence="2" type="ORF">CRP01_22265</name>
</gene>
<dbReference type="Proteomes" id="UP000223913">
    <property type="component" value="Unassembled WGS sequence"/>
</dbReference>
<organism evidence="2 3">
    <name type="scientific">Flavilitoribacter nigricans (strain ATCC 23147 / DSM 23189 / NBRC 102662 / NCIMB 1420 / SS-2)</name>
    <name type="common">Lewinella nigricans</name>
    <dbReference type="NCBI Taxonomy" id="1122177"/>
    <lineage>
        <taxon>Bacteria</taxon>
        <taxon>Pseudomonadati</taxon>
        <taxon>Bacteroidota</taxon>
        <taxon>Saprospiria</taxon>
        <taxon>Saprospirales</taxon>
        <taxon>Lewinellaceae</taxon>
        <taxon>Flavilitoribacter</taxon>
    </lineage>
</organism>
<dbReference type="AlphaFoldDB" id="A0A2D0N7C8"/>
<comment type="caution">
    <text evidence="2">The sequence shown here is derived from an EMBL/GenBank/DDBJ whole genome shotgun (WGS) entry which is preliminary data.</text>
</comment>
<proteinExistence type="predicted"/>